<gene>
    <name evidence="2" type="ORF">ACFOGJ_00110</name>
</gene>
<name>A0ABV7KTJ5_9PROT</name>
<comment type="caution">
    <text evidence="2">The sequence shown here is derived from an EMBL/GenBank/DDBJ whole genome shotgun (WGS) entry which is preliminary data.</text>
</comment>
<keyword evidence="3" id="KW-1185">Reference proteome</keyword>
<dbReference type="EMBL" id="JBHRTR010000001">
    <property type="protein sequence ID" value="MFC3225611.1"/>
    <property type="molecule type" value="Genomic_DNA"/>
</dbReference>
<dbReference type="Proteomes" id="UP001595528">
    <property type="component" value="Unassembled WGS sequence"/>
</dbReference>
<feature type="domain" description="SGNH hydrolase-type esterase" evidence="1">
    <location>
        <begin position="9"/>
        <end position="201"/>
    </location>
</feature>
<dbReference type="SUPFAM" id="SSF52266">
    <property type="entry name" value="SGNH hydrolase"/>
    <property type="match status" value="1"/>
</dbReference>
<dbReference type="GO" id="GO:0016787">
    <property type="term" value="F:hydrolase activity"/>
    <property type="evidence" value="ECO:0007669"/>
    <property type="project" value="UniProtKB-KW"/>
</dbReference>
<proteinExistence type="predicted"/>
<accession>A0ABV7KTJ5</accession>
<dbReference type="PANTHER" id="PTHR30383:SF29">
    <property type="entry name" value="SGNH HYDROLASE-TYPE ESTERASE DOMAIN-CONTAINING PROTEIN"/>
    <property type="match status" value="1"/>
</dbReference>
<dbReference type="PANTHER" id="PTHR30383">
    <property type="entry name" value="THIOESTERASE 1/PROTEASE 1/LYSOPHOSPHOLIPASE L1"/>
    <property type="match status" value="1"/>
</dbReference>
<dbReference type="InterPro" id="IPR036514">
    <property type="entry name" value="SGNH_hydro_sf"/>
</dbReference>
<dbReference type="Pfam" id="PF13472">
    <property type="entry name" value="Lipase_GDSL_2"/>
    <property type="match status" value="1"/>
</dbReference>
<dbReference type="InterPro" id="IPR051532">
    <property type="entry name" value="Ester_Hydrolysis_Enzymes"/>
</dbReference>
<dbReference type="InterPro" id="IPR013830">
    <property type="entry name" value="SGNH_hydro"/>
</dbReference>
<evidence type="ECO:0000259" key="1">
    <source>
        <dbReference type="Pfam" id="PF13472"/>
    </source>
</evidence>
<sequence>MTETRRIMCFGDSLTWGWIPVAEGAPTLRYPFAERWTGAMAAHLGAGFEIVEEGLSARTTNLDDPTDPRLNGSAYLPSALASHLPLDLVIVMLGTNDTKSFFHRTPYEIANGMAKLVGQIAGSAGGIGTPYPAPRTLVVAPPPLTPMPDPWFQGMFEGGHEKTKELARHYAALAAFFKVDFLDAGTVISTDGVDGIHFTAQNNADLGRALAAKVTEIFARAAVDTAA</sequence>
<protein>
    <submittedName>
        <fullName evidence="2">SGNH/GDSL hydrolase family protein</fullName>
    </submittedName>
</protein>
<organism evidence="2 3">
    <name type="scientific">Marinibaculum pumilum</name>
    <dbReference type="NCBI Taxonomy" id="1766165"/>
    <lineage>
        <taxon>Bacteria</taxon>
        <taxon>Pseudomonadati</taxon>
        <taxon>Pseudomonadota</taxon>
        <taxon>Alphaproteobacteria</taxon>
        <taxon>Rhodospirillales</taxon>
        <taxon>Rhodospirillaceae</taxon>
        <taxon>Marinibaculum</taxon>
    </lineage>
</organism>
<evidence type="ECO:0000313" key="2">
    <source>
        <dbReference type="EMBL" id="MFC3225611.1"/>
    </source>
</evidence>
<dbReference type="RefSeq" id="WP_379897335.1">
    <property type="nucleotide sequence ID" value="NZ_JBHRTR010000001.1"/>
</dbReference>
<reference evidence="3" key="1">
    <citation type="journal article" date="2019" name="Int. J. Syst. Evol. Microbiol.">
        <title>The Global Catalogue of Microorganisms (GCM) 10K type strain sequencing project: providing services to taxonomists for standard genome sequencing and annotation.</title>
        <authorList>
            <consortium name="The Broad Institute Genomics Platform"/>
            <consortium name="The Broad Institute Genome Sequencing Center for Infectious Disease"/>
            <person name="Wu L."/>
            <person name="Ma J."/>
        </authorList>
    </citation>
    <scope>NUCLEOTIDE SEQUENCE [LARGE SCALE GENOMIC DNA]</scope>
    <source>
        <strain evidence="3">KCTC 42964</strain>
    </source>
</reference>
<dbReference type="CDD" id="cd01839">
    <property type="entry name" value="SGNH_arylesterase_like"/>
    <property type="match status" value="1"/>
</dbReference>
<dbReference type="Gene3D" id="3.40.50.1110">
    <property type="entry name" value="SGNH hydrolase"/>
    <property type="match status" value="1"/>
</dbReference>
<keyword evidence="2" id="KW-0378">Hydrolase</keyword>
<evidence type="ECO:0000313" key="3">
    <source>
        <dbReference type="Proteomes" id="UP001595528"/>
    </source>
</evidence>